<feature type="binding site" evidence="9">
    <location>
        <position position="9"/>
    </location>
    <ligand>
        <name>Mg(2+)</name>
        <dbReference type="ChEBI" id="CHEBI:18420"/>
        <note>catalytic</note>
    </ligand>
</feature>
<dbReference type="SUPFAM" id="SSF143430">
    <property type="entry name" value="TTP0101/SSO1404-like"/>
    <property type="match status" value="1"/>
</dbReference>
<comment type="function">
    <text evidence="9">CRISPR (clustered regularly interspaced short palindromic repeat), is an adaptive immune system that provides protection against mobile genetic elements (viruses, transposable elements and conjugative plasmids). CRISPR clusters contain sequences complementary to antecedent mobile elements and target invading nucleic acids. CRISPR clusters are transcribed and processed into CRISPR RNA (crRNA). Functions as a ssRNA-specific endoribonuclease. Involved in the integration of spacer DNA into the CRISPR cassette.</text>
</comment>
<keyword evidence="5 9" id="KW-0255">Endonuclease</keyword>
<dbReference type="PANTHER" id="PTHR34405">
    <property type="entry name" value="CRISPR-ASSOCIATED ENDORIBONUCLEASE CAS2"/>
    <property type="match status" value="1"/>
</dbReference>
<gene>
    <name evidence="9" type="primary">cas2</name>
    <name evidence="10" type="ORF">Pa4123_61740</name>
</gene>
<evidence type="ECO:0000256" key="1">
    <source>
        <dbReference type="ARBA" id="ARBA00001946"/>
    </source>
</evidence>
<keyword evidence="3 9" id="KW-0540">Nuclease</keyword>
<keyword evidence="7 9" id="KW-0460">Magnesium</keyword>
<dbReference type="RefSeq" id="WP_281901524.1">
    <property type="nucleotide sequence ID" value="NZ_BSDI01000038.1"/>
</dbReference>
<dbReference type="PANTHER" id="PTHR34405:SF3">
    <property type="entry name" value="CRISPR-ASSOCIATED ENDORIBONUCLEASE CAS2 3"/>
    <property type="match status" value="1"/>
</dbReference>
<comment type="cofactor">
    <cofactor evidence="1 9">
        <name>Mg(2+)</name>
        <dbReference type="ChEBI" id="CHEBI:18420"/>
    </cofactor>
</comment>
<dbReference type="InterPro" id="IPR019199">
    <property type="entry name" value="Virulence_VapD/CRISPR_Cas2"/>
</dbReference>
<evidence type="ECO:0000256" key="4">
    <source>
        <dbReference type="ARBA" id="ARBA00022723"/>
    </source>
</evidence>
<evidence type="ECO:0000256" key="5">
    <source>
        <dbReference type="ARBA" id="ARBA00022759"/>
    </source>
</evidence>
<evidence type="ECO:0000256" key="6">
    <source>
        <dbReference type="ARBA" id="ARBA00022801"/>
    </source>
</evidence>
<proteinExistence type="inferred from homology"/>
<evidence type="ECO:0000256" key="8">
    <source>
        <dbReference type="ARBA" id="ARBA00023118"/>
    </source>
</evidence>
<keyword evidence="8 9" id="KW-0051">Antiviral defense</keyword>
<accession>A0ABQ5R3K5</accession>
<dbReference type="NCBIfam" id="TIGR01573">
    <property type="entry name" value="cas2"/>
    <property type="match status" value="1"/>
</dbReference>
<keyword evidence="11" id="KW-1185">Reference proteome</keyword>
<name>A0ABQ5R3K5_9ACTN</name>
<dbReference type="HAMAP" id="MF_01471">
    <property type="entry name" value="Cas2"/>
    <property type="match status" value="1"/>
</dbReference>
<sequence>MPTVLVCYDISRDDVRARVAATLQIWGDRIQRSVFLCTLEPADLADLTTRVAAIIDTRTDAVHIVPVCGTCWQGITVLGQATVDPDELYWAVL</sequence>
<evidence type="ECO:0000256" key="3">
    <source>
        <dbReference type="ARBA" id="ARBA00022722"/>
    </source>
</evidence>
<comment type="similarity">
    <text evidence="2 9">Belongs to the CRISPR-associated endoribonuclease Cas2 protein family.</text>
</comment>
<protein>
    <recommendedName>
        <fullName evidence="9">CRISPR-associated endoribonuclease Cas2</fullName>
        <ecNumber evidence="9">3.1.-.-</ecNumber>
    </recommendedName>
</protein>
<reference evidence="10" key="1">
    <citation type="submission" date="2022-12" db="EMBL/GenBank/DDBJ databases">
        <title>New Phytohabitans aurantiacus sp. RD004123 nov., an actinomycete isolated from soil.</title>
        <authorList>
            <person name="Triningsih D.W."/>
            <person name="Harunari E."/>
            <person name="Igarashi Y."/>
        </authorList>
    </citation>
    <scope>NUCLEOTIDE SEQUENCE</scope>
    <source>
        <strain evidence="10">RD004123</strain>
    </source>
</reference>
<dbReference type="Pfam" id="PF09827">
    <property type="entry name" value="CRISPR_Cas2"/>
    <property type="match status" value="1"/>
</dbReference>
<dbReference type="InterPro" id="IPR021127">
    <property type="entry name" value="CRISPR_associated_Cas2"/>
</dbReference>
<dbReference type="EC" id="3.1.-.-" evidence="9"/>
<dbReference type="CDD" id="cd09725">
    <property type="entry name" value="Cas2_I_II_III"/>
    <property type="match status" value="1"/>
</dbReference>
<organism evidence="10 11">
    <name type="scientific">Phytohabitans aurantiacus</name>
    <dbReference type="NCBI Taxonomy" id="3016789"/>
    <lineage>
        <taxon>Bacteria</taxon>
        <taxon>Bacillati</taxon>
        <taxon>Actinomycetota</taxon>
        <taxon>Actinomycetes</taxon>
        <taxon>Micromonosporales</taxon>
        <taxon>Micromonosporaceae</taxon>
    </lineage>
</organism>
<keyword evidence="4 9" id="KW-0479">Metal-binding</keyword>
<dbReference type="Proteomes" id="UP001144280">
    <property type="component" value="Unassembled WGS sequence"/>
</dbReference>
<evidence type="ECO:0000313" key="10">
    <source>
        <dbReference type="EMBL" id="GLI00898.1"/>
    </source>
</evidence>
<evidence type="ECO:0000256" key="2">
    <source>
        <dbReference type="ARBA" id="ARBA00009959"/>
    </source>
</evidence>
<evidence type="ECO:0000256" key="9">
    <source>
        <dbReference type="HAMAP-Rule" id="MF_01471"/>
    </source>
</evidence>
<comment type="caution">
    <text evidence="10">The sequence shown here is derived from an EMBL/GenBank/DDBJ whole genome shotgun (WGS) entry which is preliminary data.</text>
</comment>
<dbReference type="EMBL" id="BSDI01000038">
    <property type="protein sequence ID" value="GLI00898.1"/>
    <property type="molecule type" value="Genomic_DNA"/>
</dbReference>
<evidence type="ECO:0000313" key="11">
    <source>
        <dbReference type="Proteomes" id="UP001144280"/>
    </source>
</evidence>
<evidence type="ECO:0000256" key="7">
    <source>
        <dbReference type="ARBA" id="ARBA00022842"/>
    </source>
</evidence>
<keyword evidence="6 9" id="KW-0378">Hydrolase</keyword>
<comment type="subunit">
    <text evidence="9">Homodimer, forms a heterotetramer with a Cas1 homodimer.</text>
</comment>
<dbReference type="Gene3D" id="3.30.70.240">
    <property type="match status" value="1"/>
</dbReference>